<dbReference type="PANTHER" id="PTHR25462">
    <property type="entry name" value="BONUS, ISOFORM C-RELATED"/>
    <property type="match status" value="1"/>
</dbReference>
<dbReference type="Gene3D" id="2.120.10.30">
    <property type="entry name" value="TolB, C-terminal domain"/>
    <property type="match status" value="1"/>
</dbReference>
<keyword evidence="1" id="KW-0862">Zinc</keyword>
<dbReference type="InterPro" id="IPR000315">
    <property type="entry name" value="Znf_B-box"/>
</dbReference>
<evidence type="ECO:0000313" key="4">
    <source>
        <dbReference type="EMBL" id="CAC5374904.1"/>
    </source>
</evidence>
<keyword evidence="1" id="KW-0863">Zinc-finger</keyword>
<accession>A0A6J8AWI2</accession>
<dbReference type="InterPro" id="IPR011042">
    <property type="entry name" value="6-blade_b-propeller_TolB-like"/>
</dbReference>
<organism evidence="4 5">
    <name type="scientific">Mytilus coruscus</name>
    <name type="common">Sea mussel</name>
    <dbReference type="NCBI Taxonomy" id="42192"/>
    <lineage>
        <taxon>Eukaryota</taxon>
        <taxon>Metazoa</taxon>
        <taxon>Spiralia</taxon>
        <taxon>Lophotrochozoa</taxon>
        <taxon>Mollusca</taxon>
        <taxon>Bivalvia</taxon>
        <taxon>Autobranchia</taxon>
        <taxon>Pteriomorphia</taxon>
        <taxon>Mytilida</taxon>
        <taxon>Mytiloidea</taxon>
        <taxon>Mytilidae</taxon>
        <taxon>Mytilinae</taxon>
        <taxon>Mytilus</taxon>
    </lineage>
</organism>
<evidence type="ECO:0000313" key="5">
    <source>
        <dbReference type="Proteomes" id="UP000507470"/>
    </source>
</evidence>
<dbReference type="SUPFAM" id="SSF101898">
    <property type="entry name" value="NHL repeat"/>
    <property type="match status" value="1"/>
</dbReference>
<dbReference type="OrthoDB" id="6105760at2759"/>
<dbReference type="Proteomes" id="UP000507470">
    <property type="component" value="Unassembled WGS sequence"/>
</dbReference>
<protein>
    <recommendedName>
        <fullName evidence="3">B box-type domain-containing protein</fullName>
    </recommendedName>
</protein>
<reference evidence="4 5" key="1">
    <citation type="submission" date="2020-06" db="EMBL/GenBank/DDBJ databases">
        <authorList>
            <person name="Li R."/>
            <person name="Bekaert M."/>
        </authorList>
    </citation>
    <scope>NUCLEOTIDE SEQUENCE [LARGE SCALE GENOMIC DNA]</scope>
    <source>
        <strain evidence="5">wild</strain>
    </source>
</reference>
<keyword evidence="1" id="KW-0479">Metal-binding</keyword>
<dbReference type="InterPro" id="IPR047153">
    <property type="entry name" value="TRIM45/56/19-like"/>
</dbReference>
<dbReference type="PANTHER" id="PTHR25462:SF305">
    <property type="entry name" value="RING-TYPE DOMAIN-CONTAINING PROTEIN"/>
    <property type="match status" value="1"/>
</dbReference>
<sequence>MASNWTVCGVCDFRNIQNSSVVWCSECDEGLCDQCKEHHGAVKSSRNHSVISVTEYQKLPLNVLEITQTCQKHKEQYQTFCKKHDCPCCRRCVIETHNECKDLTAIDDMVHNIKSSNAFLEIQKQVSELLENIKRVRNDRHKNLEYLKEERDMIVHDIEQTRKKINDYLDQLQENLIKELYVTEDNECKKIKHFMSTIEKNERDITDLQVNLTNIKQHASDLQAFLVLKHIEKVVSDKEEFIQSVVKSEDVKTKTLSFVVNEKVKNFARIEIFGSVAVNSKSCEVVVTGNRTQQAQMTVPITVSECINNIKLKNKMEINLQSGLIRGCALLPNGKMMFCFNDVKEIVALNSNGTYDFEIKLHIQPCDMAYIEAEHAVVVTSGNSSEMVNHIIDLTNRSINKSMKVTSRSYGIAIRNNAIVYCEQGTGIIEMQLNDKSKKTLVSSRMASFSYVAVHEDKMYYTNRNDHTVACYDIHGNLKWEFKDIKNIKYPQGISVDGNGNLYVAVKDYNCVVVMSPDGKQCRKILSASDGLKNPRALHFERTTNKLLVANEGNCAFLYDVD</sequence>
<gene>
    <name evidence="4" type="ORF">MCOR_12122</name>
</gene>
<evidence type="ECO:0000259" key="3">
    <source>
        <dbReference type="PROSITE" id="PS50119"/>
    </source>
</evidence>
<keyword evidence="5" id="KW-1185">Reference proteome</keyword>
<evidence type="ECO:0000256" key="1">
    <source>
        <dbReference type="PROSITE-ProRule" id="PRU00024"/>
    </source>
</evidence>
<dbReference type="AlphaFoldDB" id="A0A6J8AWI2"/>
<evidence type="ECO:0000256" key="2">
    <source>
        <dbReference type="SAM" id="Coils"/>
    </source>
</evidence>
<proteinExistence type="predicted"/>
<dbReference type="GO" id="GO:0008270">
    <property type="term" value="F:zinc ion binding"/>
    <property type="evidence" value="ECO:0007669"/>
    <property type="project" value="UniProtKB-KW"/>
</dbReference>
<name>A0A6J8AWI2_MYTCO</name>
<dbReference type="CDD" id="cd19757">
    <property type="entry name" value="Bbox1"/>
    <property type="match status" value="1"/>
</dbReference>
<dbReference type="EMBL" id="CACVKT020002094">
    <property type="protein sequence ID" value="CAC5374904.1"/>
    <property type="molecule type" value="Genomic_DNA"/>
</dbReference>
<dbReference type="GO" id="GO:0061630">
    <property type="term" value="F:ubiquitin protein ligase activity"/>
    <property type="evidence" value="ECO:0007669"/>
    <property type="project" value="TreeGrafter"/>
</dbReference>
<feature type="coiled-coil region" evidence="2">
    <location>
        <begin position="119"/>
        <end position="218"/>
    </location>
</feature>
<keyword evidence="2" id="KW-0175">Coiled coil</keyword>
<dbReference type="PROSITE" id="PS50119">
    <property type="entry name" value="ZF_BBOX"/>
    <property type="match status" value="1"/>
</dbReference>
<dbReference type="Gene3D" id="3.30.160.60">
    <property type="entry name" value="Classic Zinc Finger"/>
    <property type="match status" value="1"/>
</dbReference>
<feature type="domain" description="B box-type" evidence="3">
    <location>
        <begin position="3"/>
        <end position="53"/>
    </location>
</feature>
<dbReference type="GO" id="GO:0005654">
    <property type="term" value="C:nucleoplasm"/>
    <property type="evidence" value="ECO:0007669"/>
    <property type="project" value="TreeGrafter"/>
</dbReference>